<dbReference type="CDD" id="cd17920">
    <property type="entry name" value="DEXHc_RecQ"/>
    <property type="match status" value="1"/>
</dbReference>
<keyword evidence="4 15" id="KW-0378">Hydrolase</keyword>
<evidence type="ECO:0000256" key="10">
    <source>
        <dbReference type="ARBA" id="ARBA00034808"/>
    </source>
</evidence>
<evidence type="ECO:0000256" key="2">
    <source>
        <dbReference type="ARBA" id="ARBA00022723"/>
    </source>
</evidence>
<feature type="domain" description="Helicase C-terminal" evidence="14">
    <location>
        <begin position="224"/>
        <end position="380"/>
    </location>
</feature>
<dbReference type="SUPFAM" id="SSF52540">
    <property type="entry name" value="P-loop containing nucleoside triphosphate hydrolases"/>
    <property type="match status" value="1"/>
</dbReference>
<dbReference type="SMART" id="SM00490">
    <property type="entry name" value="HELICc"/>
    <property type="match status" value="1"/>
</dbReference>
<name>A0ABT2GFS7_9MICO</name>
<keyword evidence="6" id="KW-0067">ATP-binding</keyword>
<evidence type="ECO:0000256" key="6">
    <source>
        <dbReference type="ARBA" id="ARBA00022840"/>
    </source>
</evidence>
<dbReference type="EMBL" id="JANTEZ010000002">
    <property type="protein sequence ID" value="MCS5713749.1"/>
    <property type="molecule type" value="Genomic_DNA"/>
</dbReference>
<organism evidence="15 16">
    <name type="scientific">Herbiconiux gentiana</name>
    <dbReference type="NCBI Taxonomy" id="2970912"/>
    <lineage>
        <taxon>Bacteria</taxon>
        <taxon>Bacillati</taxon>
        <taxon>Actinomycetota</taxon>
        <taxon>Actinomycetes</taxon>
        <taxon>Micrococcales</taxon>
        <taxon>Microbacteriaceae</taxon>
        <taxon>Herbiconiux</taxon>
    </lineage>
</organism>
<dbReference type="PANTHER" id="PTHR13710">
    <property type="entry name" value="DNA HELICASE RECQ FAMILY MEMBER"/>
    <property type="match status" value="1"/>
</dbReference>
<comment type="similarity">
    <text evidence="1">Belongs to the helicase family. RecQ subfamily.</text>
</comment>
<dbReference type="PROSITE" id="PS51194">
    <property type="entry name" value="HELICASE_CTER"/>
    <property type="match status" value="1"/>
</dbReference>
<comment type="caution">
    <text evidence="15">The sequence shown here is derived from an EMBL/GenBank/DDBJ whole genome shotgun (WGS) entry which is preliminary data.</text>
</comment>
<protein>
    <recommendedName>
        <fullName evidence="11">ATP-dependent DNA helicase RecQ</fullName>
        <ecNumber evidence="10">5.6.2.4</ecNumber>
    </recommendedName>
    <alternativeName>
        <fullName evidence="12">DNA 3'-5' helicase RecQ</fullName>
    </alternativeName>
</protein>
<evidence type="ECO:0000256" key="11">
    <source>
        <dbReference type="ARBA" id="ARBA00044535"/>
    </source>
</evidence>
<dbReference type="Pfam" id="PF16124">
    <property type="entry name" value="RecQ_Zn_bind"/>
    <property type="match status" value="1"/>
</dbReference>
<dbReference type="InterPro" id="IPR002464">
    <property type="entry name" value="DNA/RNA_helicase_DEAH_CS"/>
</dbReference>
<evidence type="ECO:0000256" key="3">
    <source>
        <dbReference type="ARBA" id="ARBA00022741"/>
    </source>
</evidence>
<keyword evidence="2" id="KW-0479">Metal-binding</keyword>
<dbReference type="Pfam" id="PF00270">
    <property type="entry name" value="DEAD"/>
    <property type="match status" value="1"/>
</dbReference>
<dbReference type="GO" id="GO:0003678">
    <property type="term" value="F:DNA helicase activity"/>
    <property type="evidence" value="ECO:0007669"/>
    <property type="project" value="UniProtKB-EC"/>
</dbReference>
<dbReference type="Proteomes" id="UP001165580">
    <property type="component" value="Unassembled WGS sequence"/>
</dbReference>
<evidence type="ECO:0000256" key="4">
    <source>
        <dbReference type="ARBA" id="ARBA00022801"/>
    </source>
</evidence>
<keyword evidence="16" id="KW-1185">Reference proteome</keyword>
<accession>A0ABT2GFS7</accession>
<keyword evidence="5 15" id="KW-0347">Helicase</keyword>
<dbReference type="Pfam" id="PF00271">
    <property type="entry name" value="Helicase_C"/>
    <property type="match status" value="1"/>
</dbReference>
<dbReference type="InterPro" id="IPR001650">
    <property type="entry name" value="Helicase_C-like"/>
</dbReference>
<evidence type="ECO:0000256" key="5">
    <source>
        <dbReference type="ARBA" id="ARBA00022806"/>
    </source>
</evidence>
<reference evidence="15" key="1">
    <citation type="submission" date="2022-08" db="EMBL/GenBank/DDBJ databases">
        <authorList>
            <person name="Deng Y."/>
            <person name="Han X.-F."/>
            <person name="Zhang Y.-Q."/>
        </authorList>
    </citation>
    <scope>NUCLEOTIDE SEQUENCE</scope>
    <source>
        <strain evidence="15">CPCC 205716</strain>
    </source>
</reference>
<dbReference type="SMART" id="SM00487">
    <property type="entry name" value="DEXDc"/>
    <property type="match status" value="1"/>
</dbReference>
<dbReference type="InterPro" id="IPR027417">
    <property type="entry name" value="P-loop_NTPase"/>
</dbReference>
<dbReference type="InterPro" id="IPR036388">
    <property type="entry name" value="WH-like_DNA-bd_sf"/>
</dbReference>
<dbReference type="PANTHER" id="PTHR13710:SF105">
    <property type="entry name" value="ATP-DEPENDENT DNA HELICASE Q1"/>
    <property type="match status" value="1"/>
</dbReference>
<dbReference type="GO" id="GO:0016787">
    <property type="term" value="F:hydrolase activity"/>
    <property type="evidence" value="ECO:0007669"/>
    <property type="project" value="UniProtKB-KW"/>
</dbReference>
<gene>
    <name evidence="15" type="ORF">NVV95_04185</name>
</gene>
<dbReference type="Gene3D" id="3.40.50.300">
    <property type="entry name" value="P-loop containing nucleotide triphosphate hydrolases"/>
    <property type="match status" value="2"/>
</dbReference>
<dbReference type="EC" id="5.6.2.4" evidence="10"/>
<dbReference type="InterPro" id="IPR032284">
    <property type="entry name" value="RecQ_Zn-bd"/>
</dbReference>
<proteinExistence type="inferred from homology"/>
<dbReference type="NCBIfam" id="TIGR00614">
    <property type="entry name" value="recQ_fam"/>
    <property type="match status" value="1"/>
</dbReference>
<dbReference type="InterPro" id="IPR011545">
    <property type="entry name" value="DEAD/DEAH_box_helicase_dom"/>
</dbReference>
<dbReference type="PROSITE" id="PS51192">
    <property type="entry name" value="HELICASE_ATP_BIND_1"/>
    <property type="match status" value="1"/>
</dbReference>
<evidence type="ECO:0000313" key="15">
    <source>
        <dbReference type="EMBL" id="MCS5713749.1"/>
    </source>
</evidence>
<keyword evidence="3" id="KW-0547">Nucleotide-binding</keyword>
<evidence type="ECO:0000256" key="7">
    <source>
        <dbReference type="ARBA" id="ARBA00023125"/>
    </source>
</evidence>
<evidence type="ECO:0000256" key="1">
    <source>
        <dbReference type="ARBA" id="ARBA00005446"/>
    </source>
</evidence>
<keyword evidence="7" id="KW-0238">DNA-binding</keyword>
<feature type="domain" description="Helicase ATP-binding" evidence="13">
    <location>
        <begin position="30"/>
        <end position="200"/>
    </location>
</feature>
<evidence type="ECO:0000256" key="8">
    <source>
        <dbReference type="ARBA" id="ARBA00023235"/>
    </source>
</evidence>
<dbReference type="PROSITE" id="PS00690">
    <property type="entry name" value="DEAH_ATP_HELICASE"/>
    <property type="match status" value="1"/>
</dbReference>
<evidence type="ECO:0000259" key="13">
    <source>
        <dbReference type="PROSITE" id="PS51192"/>
    </source>
</evidence>
<dbReference type="InterPro" id="IPR014001">
    <property type="entry name" value="Helicase_ATP-bd"/>
</dbReference>
<sequence length="545" mass="58043">MQSELTARIDDVARRVFGWQQLRPGQAEAIGAVAGGADVLAVMSTGYGKSAIYQIAGHLLEGPTVVVSPLISLQLDQVRHIDERTGSNDAVAVNSSQSRRSNAAAWSAVASGEAEFIFLAPEQLARDEVVDELGTLGVGLVVVDEAHCVSAWGHDFRPDYLRLGGLIDRLGRPPVLALTATGSAPVREEIVQRLRMHDPVLFVRGFDRPNVHLAVERHESEHEKARAVLAEVVAAPKPGLIYVATRADTTTTATELEQAGIRSAAYHGGLGAAGRRAVHERFQGDGVDAVVATSAFGMGIDKPNVRFVVHADITDSLDSYYQEVGRSGRDGAPARATLHYREEDLGLRRFFAGGRPAPSDVEAIIRSLAVDDPRMLAAVATRSGLSPRAAGTLVNLLVESGVAVESPSGIALAGPTEPADAVAAVSRLAEQRLDIEESRLAMIRSYAETTRCRRQLLLAYFGDTLAEPCGNCDTCDSGSAYRPPVPASPGLPVFEKAQRVRHALWGPGEIVSVEPDRVTAFFATKGYRVLSLSAIASHALLTPAP</sequence>
<keyword evidence="8" id="KW-0413">Isomerase</keyword>
<comment type="catalytic activity">
    <reaction evidence="9">
        <text>Couples ATP hydrolysis with the unwinding of duplex DNA by translocating in the 3'-5' direction.</text>
        <dbReference type="EC" id="5.6.2.4"/>
    </reaction>
</comment>
<dbReference type="RefSeq" id="WP_259485295.1">
    <property type="nucleotide sequence ID" value="NZ_JANTEZ010000002.1"/>
</dbReference>
<evidence type="ECO:0000256" key="9">
    <source>
        <dbReference type="ARBA" id="ARBA00034617"/>
    </source>
</evidence>
<evidence type="ECO:0000259" key="14">
    <source>
        <dbReference type="PROSITE" id="PS51194"/>
    </source>
</evidence>
<evidence type="ECO:0000313" key="16">
    <source>
        <dbReference type="Proteomes" id="UP001165580"/>
    </source>
</evidence>
<dbReference type="Gene3D" id="1.10.10.10">
    <property type="entry name" value="Winged helix-like DNA-binding domain superfamily/Winged helix DNA-binding domain"/>
    <property type="match status" value="1"/>
</dbReference>
<evidence type="ECO:0000256" key="12">
    <source>
        <dbReference type="ARBA" id="ARBA00044550"/>
    </source>
</evidence>
<dbReference type="InterPro" id="IPR004589">
    <property type="entry name" value="DNA_helicase_ATP-dep_RecQ"/>
</dbReference>